<sequence>MEMNGANDAIITFLNLFYFMMCSRTRRFPFLEHASTARPRKMSVEKFAPTHREEKLPADGMRCCSHPAVFLLDRFLHRHHVLLCCVHGQAASGRGAESRHRPTQLTFGHQHPGRRCTDTCRPEEQLQSEDLPHL</sequence>
<protein>
    <submittedName>
        <fullName evidence="2">Uncharacterized protein</fullName>
    </submittedName>
</protein>
<feature type="compositionally biased region" description="Basic and acidic residues" evidence="1">
    <location>
        <begin position="115"/>
        <end position="134"/>
    </location>
</feature>
<proteinExistence type="predicted"/>
<evidence type="ECO:0000313" key="2">
    <source>
        <dbReference type="EMBL" id="KAF0047042.1"/>
    </source>
</evidence>
<evidence type="ECO:0000313" key="3">
    <source>
        <dbReference type="Proteomes" id="UP000438429"/>
    </source>
</evidence>
<dbReference type="AlphaFoldDB" id="A0A6A4TYA6"/>
<evidence type="ECO:0000256" key="1">
    <source>
        <dbReference type="SAM" id="MobiDB-lite"/>
    </source>
</evidence>
<name>A0A6A4TYA6_SCOMX</name>
<dbReference type="EMBL" id="VEVO01000001">
    <property type="protein sequence ID" value="KAF0047042.1"/>
    <property type="molecule type" value="Genomic_DNA"/>
</dbReference>
<feature type="region of interest" description="Disordered" evidence="1">
    <location>
        <begin position="94"/>
        <end position="134"/>
    </location>
</feature>
<gene>
    <name evidence="2" type="ORF">F2P81_000675</name>
</gene>
<comment type="caution">
    <text evidence="2">The sequence shown here is derived from an EMBL/GenBank/DDBJ whole genome shotgun (WGS) entry which is preliminary data.</text>
</comment>
<reference evidence="2 3" key="1">
    <citation type="submission" date="2019-06" db="EMBL/GenBank/DDBJ databases">
        <title>Draft genomes of female and male turbot (Scophthalmus maximus).</title>
        <authorList>
            <person name="Xu H."/>
            <person name="Xu X.-W."/>
            <person name="Shao C."/>
            <person name="Chen S."/>
        </authorList>
    </citation>
    <scope>NUCLEOTIDE SEQUENCE [LARGE SCALE GENOMIC DNA]</scope>
    <source>
        <strain evidence="2">Ysfricsl-2016a</strain>
        <tissue evidence="2">Blood</tissue>
    </source>
</reference>
<organism evidence="2 3">
    <name type="scientific">Scophthalmus maximus</name>
    <name type="common">Turbot</name>
    <name type="synonym">Psetta maxima</name>
    <dbReference type="NCBI Taxonomy" id="52904"/>
    <lineage>
        <taxon>Eukaryota</taxon>
        <taxon>Metazoa</taxon>
        <taxon>Chordata</taxon>
        <taxon>Craniata</taxon>
        <taxon>Vertebrata</taxon>
        <taxon>Euteleostomi</taxon>
        <taxon>Actinopterygii</taxon>
        <taxon>Neopterygii</taxon>
        <taxon>Teleostei</taxon>
        <taxon>Neoteleostei</taxon>
        <taxon>Acanthomorphata</taxon>
        <taxon>Carangaria</taxon>
        <taxon>Pleuronectiformes</taxon>
        <taxon>Pleuronectoidei</taxon>
        <taxon>Scophthalmidae</taxon>
        <taxon>Scophthalmus</taxon>
    </lineage>
</organism>
<accession>A0A6A4TYA6</accession>
<dbReference type="Proteomes" id="UP000438429">
    <property type="component" value="Unassembled WGS sequence"/>
</dbReference>